<evidence type="ECO:0000256" key="1">
    <source>
        <dbReference type="ARBA" id="ARBA00022598"/>
    </source>
</evidence>
<dbReference type="InterPro" id="IPR008146">
    <property type="entry name" value="Gln_synth_cat_dom"/>
</dbReference>
<evidence type="ECO:0000313" key="3">
    <source>
        <dbReference type="EMBL" id="SUZ67011.1"/>
    </source>
</evidence>
<protein>
    <recommendedName>
        <fullName evidence="2">GS catalytic domain-containing protein</fullName>
    </recommendedName>
</protein>
<reference evidence="3" key="1">
    <citation type="submission" date="2018-05" db="EMBL/GenBank/DDBJ databases">
        <authorList>
            <person name="Lanie J.A."/>
            <person name="Ng W.-L."/>
            <person name="Kazmierczak K.M."/>
            <person name="Andrzejewski T.M."/>
            <person name="Davidsen T.M."/>
            <person name="Wayne K.J."/>
            <person name="Tettelin H."/>
            <person name="Glass J.I."/>
            <person name="Rusch D."/>
            <person name="Podicherti R."/>
            <person name="Tsui H.-C.T."/>
            <person name="Winkler M.E."/>
        </authorList>
    </citation>
    <scope>NUCLEOTIDE SEQUENCE</scope>
</reference>
<dbReference type="PROSITE" id="PS51987">
    <property type="entry name" value="GS_CATALYTIC"/>
    <property type="match status" value="1"/>
</dbReference>
<proteinExistence type="predicted"/>
<name>A0A381PJ25_9ZZZZ</name>
<sequence>MNIADLNELKLFLSEYPDTTMLEVLSPDINGILRGKRIPTSEFESFFNEGVKSPGSVSLCNSLGEFSDDVDMGGFEGDPDNLMQPLANTIAPISWLKSDTAQILSSFANLDGSPAMFDPRNVLIKALSPLYKLGLKAIVATELEFYLIEDSDQEVPKRKLANIPGTSLSQTGIQYAMPENLWDHDDFLEDVRKTCIEQNVPMTTVVSEFSQGQYEINLHHVDDPVVACDHAVLLKRIVKGVARQHDMSACFMAKPFTGIPGCGLHIHFSAYDRDDVNIFADSGFLKKTPAISAALRHAVGGLAVTMEEAMPIFAPNANSYRRLIPGNYAPLTPNWGYNHRDVSLRIPVSDLNNYRVEHRVAGADANPYLVMAAIAAGIHHGMTQKVDPGKMIPEGYEIEDEVITLPRLWSIALDKFDAGSVLPKYLGKDYCKLFSRMRRSECDDFLEQVSNVDYEWYLRSV</sequence>
<dbReference type="InterPro" id="IPR036651">
    <property type="entry name" value="Gln_synt_N_sf"/>
</dbReference>
<gene>
    <name evidence="3" type="ORF">METZ01_LOCUS19865</name>
</gene>
<dbReference type="AlphaFoldDB" id="A0A381PJ25"/>
<dbReference type="SMART" id="SM01230">
    <property type="entry name" value="Gln-synt_C"/>
    <property type="match status" value="1"/>
</dbReference>
<dbReference type="EMBL" id="UINC01001000">
    <property type="protein sequence ID" value="SUZ67011.1"/>
    <property type="molecule type" value="Genomic_DNA"/>
</dbReference>
<dbReference type="SUPFAM" id="SSF55931">
    <property type="entry name" value="Glutamine synthetase/guanido kinase"/>
    <property type="match status" value="1"/>
</dbReference>
<dbReference type="Gene3D" id="3.30.590.10">
    <property type="entry name" value="Glutamine synthetase/guanido kinase, catalytic domain"/>
    <property type="match status" value="1"/>
</dbReference>
<accession>A0A381PJ25</accession>
<evidence type="ECO:0000259" key="2">
    <source>
        <dbReference type="PROSITE" id="PS51987"/>
    </source>
</evidence>
<dbReference type="PANTHER" id="PTHR43785">
    <property type="entry name" value="GAMMA-GLUTAMYLPUTRESCINE SYNTHETASE"/>
    <property type="match status" value="1"/>
</dbReference>
<dbReference type="Gene3D" id="3.10.20.70">
    <property type="entry name" value="Glutamine synthetase, N-terminal domain"/>
    <property type="match status" value="1"/>
</dbReference>
<dbReference type="InterPro" id="IPR014746">
    <property type="entry name" value="Gln_synth/guanido_kin_cat_dom"/>
</dbReference>
<keyword evidence="1" id="KW-0436">Ligase</keyword>
<dbReference type="GO" id="GO:0006542">
    <property type="term" value="P:glutamine biosynthetic process"/>
    <property type="evidence" value="ECO:0007669"/>
    <property type="project" value="InterPro"/>
</dbReference>
<dbReference type="Pfam" id="PF00120">
    <property type="entry name" value="Gln-synt_C"/>
    <property type="match status" value="1"/>
</dbReference>
<dbReference type="GO" id="GO:0006598">
    <property type="term" value="P:polyamine catabolic process"/>
    <property type="evidence" value="ECO:0007669"/>
    <property type="project" value="TreeGrafter"/>
</dbReference>
<organism evidence="3">
    <name type="scientific">marine metagenome</name>
    <dbReference type="NCBI Taxonomy" id="408172"/>
    <lineage>
        <taxon>unclassified sequences</taxon>
        <taxon>metagenomes</taxon>
        <taxon>ecological metagenomes</taxon>
    </lineage>
</organism>
<dbReference type="SUPFAM" id="SSF54368">
    <property type="entry name" value="Glutamine synthetase, N-terminal domain"/>
    <property type="match status" value="1"/>
</dbReference>
<dbReference type="GO" id="GO:0004356">
    <property type="term" value="F:glutamine synthetase activity"/>
    <property type="evidence" value="ECO:0007669"/>
    <property type="project" value="InterPro"/>
</dbReference>
<feature type="domain" description="GS catalytic" evidence="2">
    <location>
        <begin position="119"/>
        <end position="461"/>
    </location>
</feature>
<dbReference type="PANTHER" id="PTHR43785:SF12">
    <property type="entry name" value="TYPE-1 GLUTAMINE SYNTHETASE 2"/>
    <property type="match status" value="1"/>
</dbReference>